<dbReference type="GO" id="GO:0005313">
    <property type="term" value="F:L-glutamate transmembrane transporter activity"/>
    <property type="evidence" value="ECO:0007669"/>
    <property type="project" value="TreeGrafter"/>
</dbReference>
<dbReference type="InterPro" id="IPR036259">
    <property type="entry name" value="MFS_trans_sf"/>
</dbReference>
<evidence type="ECO:0000313" key="8">
    <source>
        <dbReference type="Proteomes" id="UP001153636"/>
    </source>
</evidence>
<dbReference type="Proteomes" id="UP001153636">
    <property type="component" value="Chromosome 2"/>
</dbReference>
<dbReference type="OrthoDB" id="2985014at2759"/>
<dbReference type="AlphaFoldDB" id="A0A9P0CLI0"/>
<dbReference type="GO" id="GO:0030672">
    <property type="term" value="C:synaptic vesicle membrane"/>
    <property type="evidence" value="ECO:0007669"/>
    <property type="project" value="TreeGrafter"/>
</dbReference>
<dbReference type="EMBL" id="OV651814">
    <property type="protein sequence ID" value="CAH1105597.1"/>
    <property type="molecule type" value="Genomic_DNA"/>
</dbReference>
<evidence type="ECO:0000256" key="3">
    <source>
        <dbReference type="ARBA" id="ARBA00022989"/>
    </source>
</evidence>
<dbReference type="SUPFAM" id="SSF103473">
    <property type="entry name" value="MFS general substrate transporter"/>
    <property type="match status" value="1"/>
</dbReference>
<dbReference type="PANTHER" id="PTHR11662">
    <property type="entry name" value="SOLUTE CARRIER FAMILY 17"/>
    <property type="match status" value="1"/>
</dbReference>
<keyword evidence="8" id="KW-1185">Reference proteome</keyword>
<gene>
    <name evidence="7" type="ORF">PSYICH_LOCUS6779</name>
</gene>
<dbReference type="PANTHER" id="PTHR11662:SF456">
    <property type="entry name" value="VESICULAR GLUTAMATE TRANSPORTER, ISOFORM A"/>
    <property type="match status" value="1"/>
</dbReference>
<feature type="region of interest" description="Disordered" evidence="5">
    <location>
        <begin position="122"/>
        <end position="225"/>
    </location>
</feature>
<evidence type="ECO:0000256" key="4">
    <source>
        <dbReference type="ARBA" id="ARBA00023136"/>
    </source>
</evidence>
<proteinExistence type="predicted"/>
<comment type="subcellular location">
    <subcellularLocation>
        <location evidence="1">Membrane</location>
        <topology evidence="1">Multi-pass membrane protein</topology>
    </subcellularLocation>
</comment>
<evidence type="ECO:0000313" key="7">
    <source>
        <dbReference type="EMBL" id="CAH1105597.1"/>
    </source>
</evidence>
<keyword evidence="3 6" id="KW-1133">Transmembrane helix</keyword>
<evidence type="ECO:0000256" key="5">
    <source>
        <dbReference type="SAM" id="MobiDB-lite"/>
    </source>
</evidence>
<organism evidence="7 8">
    <name type="scientific">Psylliodes chrysocephalus</name>
    <dbReference type="NCBI Taxonomy" id="3402493"/>
    <lineage>
        <taxon>Eukaryota</taxon>
        <taxon>Metazoa</taxon>
        <taxon>Ecdysozoa</taxon>
        <taxon>Arthropoda</taxon>
        <taxon>Hexapoda</taxon>
        <taxon>Insecta</taxon>
        <taxon>Pterygota</taxon>
        <taxon>Neoptera</taxon>
        <taxon>Endopterygota</taxon>
        <taxon>Coleoptera</taxon>
        <taxon>Polyphaga</taxon>
        <taxon>Cucujiformia</taxon>
        <taxon>Chrysomeloidea</taxon>
        <taxon>Chrysomelidae</taxon>
        <taxon>Galerucinae</taxon>
        <taxon>Alticini</taxon>
        <taxon>Psylliodes</taxon>
    </lineage>
</organism>
<feature type="compositionally biased region" description="Polar residues" evidence="5">
    <location>
        <begin position="195"/>
        <end position="211"/>
    </location>
</feature>
<accession>A0A9P0CLI0</accession>
<feature type="transmembrane region" description="Helical" evidence="6">
    <location>
        <begin position="12"/>
        <end position="30"/>
    </location>
</feature>
<name>A0A9P0CLI0_9CUCU</name>
<feature type="compositionally biased region" description="Polar residues" evidence="5">
    <location>
        <begin position="126"/>
        <end position="142"/>
    </location>
</feature>
<reference evidence="7" key="1">
    <citation type="submission" date="2022-01" db="EMBL/GenBank/DDBJ databases">
        <authorList>
            <person name="King R."/>
        </authorList>
    </citation>
    <scope>NUCLEOTIDE SEQUENCE</scope>
</reference>
<evidence type="ECO:0000256" key="2">
    <source>
        <dbReference type="ARBA" id="ARBA00022692"/>
    </source>
</evidence>
<protein>
    <submittedName>
        <fullName evidence="7">Uncharacterized protein</fullName>
    </submittedName>
</protein>
<feature type="transmembrane region" description="Helical" evidence="6">
    <location>
        <begin position="42"/>
        <end position="62"/>
    </location>
</feature>
<evidence type="ECO:0000256" key="6">
    <source>
        <dbReference type="SAM" id="Phobius"/>
    </source>
</evidence>
<dbReference type="GO" id="GO:0098700">
    <property type="term" value="P:neurotransmitter loading into synaptic vesicle"/>
    <property type="evidence" value="ECO:0007669"/>
    <property type="project" value="TreeGrafter"/>
</dbReference>
<feature type="transmembrane region" description="Helical" evidence="6">
    <location>
        <begin position="74"/>
        <end position="95"/>
    </location>
</feature>
<sequence length="225" mass="24486">MAYSHTITQGMTALSIGVGFSGFAISGFNVNHLDIAPRYASILMGMSNGIGTVAGAIVPYVVHLIVKHKTKEEWRIVFIISAFVHYSGIIFYGIFASGDLQPWADPTAEEEKQWNQMNEAVPIKNPQPQNGLFQRQPSNAANYGSVETPLGARPPSRPPRPPSLSSQSSQQFSQEGNASQIFPPEIPVAPAGNPFRSSSNPFRSEAVQPTAQDPYLHGTINDRTY</sequence>
<evidence type="ECO:0000256" key="1">
    <source>
        <dbReference type="ARBA" id="ARBA00004141"/>
    </source>
</evidence>
<dbReference type="InterPro" id="IPR050382">
    <property type="entry name" value="MFS_Na/Anion_cotransporter"/>
</dbReference>
<dbReference type="GO" id="GO:0035249">
    <property type="term" value="P:synaptic transmission, glutamatergic"/>
    <property type="evidence" value="ECO:0007669"/>
    <property type="project" value="TreeGrafter"/>
</dbReference>
<dbReference type="GO" id="GO:0060076">
    <property type="term" value="C:excitatory synapse"/>
    <property type="evidence" value="ECO:0007669"/>
    <property type="project" value="TreeGrafter"/>
</dbReference>
<keyword evidence="2 6" id="KW-0812">Transmembrane</keyword>
<keyword evidence="4 6" id="KW-0472">Membrane</keyword>
<dbReference type="GO" id="GO:0050803">
    <property type="term" value="P:regulation of synapse structure or activity"/>
    <property type="evidence" value="ECO:0007669"/>
    <property type="project" value="TreeGrafter"/>
</dbReference>
<dbReference type="GO" id="GO:0005326">
    <property type="term" value="F:neurotransmitter transmembrane transporter activity"/>
    <property type="evidence" value="ECO:0007669"/>
    <property type="project" value="TreeGrafter"/>
</dbReference>